<dbReference type="Proteomes" id="UP001209279">
    <property type="component" value="Chromosome"/>
</dbReference>
<dbReference type="InterPro" id="IPR005143">
    <property type="entry name" value="TF_LuxR_autoind-bd_dom"/>
</dbReference>
<dbReference type="EMBL" id="CP083803">
    <property type="protein sequence ID" value="UXZ43971.1"/>
    <property type="molecule type" value="Genomic_DNA"/>
</dbReference>
<dbReference type="InterPro" id="IPR000792">
    <property type="entry name" value="Tscrpt_reg_LuxR_C"/>
</dbReference>
<evidence type="ECO:0000256" key="2">
    <source>
        <dbReference type="ARBA" id="ARBA00023125"/>
    </source>
</evidence>
<dbReference type="AlphaFoldDB" id="A0AAJ5SR65"/>
<reference evidence="5" key="1">
    <citation type="submission" date="2021-08" db="EMBL/GenBank/DDBJ databases">
        <authorList>
            <person name="Yaryura P.M."/>
            <person name="Bianco M.I."/>
            <person name="Morais C."/>
            <person name="Setubal J.C."/>
        </authorList>
    </citation>
    <scope>NUCLEOTIDE SEQUENCE</scope>
    <source>
        <strain evidence="5">AP1</strain>
    </source>
</reference>
<name>A0AAJ5SR65_9PSED</name>
<dbReference type="PRINTS" id="PR00038">
    <property type="entry name" value="HTHLUXR"/>
</dbReference>
<dbReference type="GO" id="GO:0003677">
    <property type="term" value="F:DNA binding"/>
    <property type="evidence" value="ECO:0007669"/>
    <property type="project" value="UniProtKB-KW"/>
</dbReference>
<dbReference type="GO" id="GO:0006355">
    <property type="term" value="P:regulation of DNA-templated transcription"/>
    <property type="evidence" value="ECO:0007669"/>
    <property type="project" value="InterPro"/>
</dbReference>
<feature type="domain" description="HTH luxR-type" evidence="4">
    <location>
        <begin position="179"/>
        <end position="244"/>
    </location>
</feature>
<dbReference type="CDD" id="cd06170">
    <property type="entry name" value="LuxR_C_like"/>
    <property type="match status" value="1"/>
</dbReference>
<evidence type="ECO:0000259" key="4">
    <source>
        <dbReference type="PROSITE" id="PS50043"/>
    </source>
</evidence>
<evidence type="ECO:0000313" key="5">
    <source>
        <dbReference type="EMBL" id="UXZ43971.1"/>
    </source>
</evidence>
<dbReference type="PROSITE" id="PS50043">
    <property type="entry name" value="HTH_LUXR_2"/>
    <property type="match status" value="1"/>
</dbReference>
<dbReference type="SMART" id="SM00421">
    <property type="entry name" value="HTH_LUXR"/>
    <property type="match status" value="1"/>
</dbReference>
<dbReference type="PANTHER" id="PTHR44688:SF16">
    <property type="entry name" value="DNA-BINDING TRANSCRIPTIONAL ACTIVATOR DEVR_DOSR"/>
    <property type="match status" value="1"/>
</dbReference>
<evidence type="ECO:0000313" key="6">
    <source>
        <dbReference type="Proteomes" id="UP001209279"/>
    </source>
</evidence>
<dbReference type="Pfam" id="PF03472">
    <property type="entry name" value="Autoind_bind"/>
    <property type="match status" value="1"/>
</dbReference>
<dbReference type="SUPFAM" id="SSF75516">
    <property type="entry name" value="Pheromone-binding domain of LuxR-like quorum-sensing transcription factors"/>
    <property type="match status" value="1"/>
</dbReference>
<accession>A0AAJ5SR65</accession>
<keyword evidence="1" id="KW-0805">Transcription regulation</keyword>
<dbReference type="Gene3D" id="1.10.10.10">
    <property type="entry name" value="Winged helix-like DNA-binding domain superfamily/Winged helix DNA-binding domain"/>
    <property type="match status" value="1"/>
</dbReference>
<dbReference type="RefSeq" id="WP_110605094.1">
    <property type="nucleotide sequence ID" value="NZ_CATKPM010000044.1"/>
</dbReference>
<gene>
    <name evidence="5" type="ORF">K7K07_18070</name>
</gene>
<evidence type="ECO:0000256" key="1">
    <source>
        <dbReference type="ARBA" id="ARBA00023015"/>
    </source>
</evidence>
<dbReference type="InterPro" id="IPR036388">
    <property type="entry name" value="WH-like_DNA-bd_sf"/>
</dbReference>
<dbReference type="InterPro" id="IPR036693">
    <property type="entry name" value="TF_LuxR_autoind-bd_dom_sf"/>
</dbReference>
<organism evidence="5 6">
    <name type="scientific">Pseudomonas soli</name>
    <dbReference type="NCBI Taxonomy" id="1306993"/>
    <lineage>
        <taxon>Bacteria</taxon>
        <taxon>Pseudomonadati</taxon>
        <taxon>Pseudomonadota</taxon>
        <taxon>Gammaproteobacteria</taxon>
        <taxon>Pseudomonadales</taxon>
        <taxon>Pseudomonadaceae</taxon>
        <taxon>Pseudomonas</taxon>
    </lineage>
</organism>
<dbReference type="Gene3D" id="3.30.450.80">
    <property type="entry name" value="Transcription factor LuxR-like, autoinducer-binding domain"/>
    <property type="match status" value="1"/>
</dbReference>
<proteinExistence type="predicted"/>
<dbReference type="InterPro" id="IPR016032">
    <property type="entry name" value="Sig_transdc_resp-reg_C-effctor"/>
</dbReference>
<dbReference type="Pfam" id="PF00196">
    <property type="entry name" value="GerE"/>
    <property type="match status" value="1"/>
</dbReference>
<keyword evidence="3" id="KW-0804">Transcription</keyword>
<keyword evidence="2" id="KW-0238">DNA-binding</keyword>
<dbReference type="SUPFAM" id="SSF46894">
    <property type="entry name" value="C-terminal effector domain of the bipartite response regulators"/>
    <property type="match status" value="1"/>
</dbReference>
<protein>
    <submittedName>
        <fullName evidence="5">Autoinducer binding domain-containing protein</fullName>
    </submittedName>
</protein>
<sequence>MHLSKERYGIELYKLLKLLNFDNTAKTPVMEKVLEWARTYIDFSCMTVGTFHDTAPPSIDFYYEQDVPKSWLEEYDKKNYAQDDPVVHYALNIGGVFSWRDALFSFDTPRGREVIARRERHGLRQGYTYFMPTATTHSLEPKLLSLANVVPKSDAKCEYIIATLGVALCHLMDNVITESNLCKPPLNDSELQVLDWSAKGKSIWEIAQIINTPERTVKYHLINTYRKLEAANKTQAVSTAIRLGLLH</sequence>
<dbReference type="PANTHER" id="PTHR44688">
    <property type="entry name" value="DNA-BINDING TRANSCRIPTIONAL ACTIVATOR DEVR_DOSR"/>
    <property type="match status" value="1"/>
</dbReference>
<evidence type="ECO:0000256" key="3">
    <source>
        <dbReference type="ARBA" id="ARBA00023163"/>
    </source>
</evidence>